<feature type="region of interest" description="Disordered" evidence="1">
    <location>
        <begin position="25"/>
        <end position="78"/>
    </location>
</feature>
<reference evidence="3" key="2">
    <citation type="submission" date="2016-02" db="EMBL/GenBank/DDBJ databases">
        <title>Genome sequencing of Aspergillus luchuensis NBRC 4314.</title>
        <authorList>
            <person name="Yamada O."/>
        </authorList>
    </citation>
    <scope>NUCLEOTIDE SEQUENCE [LARGE SCALE GENOMIC DNA]</scope>
    <source>
        <strain evidence="3">RIB 2604</strain>
    </source>
</reference>
<comment type="caution">
    <text evidence="2">The sequence shown here is derived from an EMBL/GenBank/DDBJ whole genome shotgun (WGS) entry which is preliminary data.</text>
</comment>
<protein>
    <submittedName>
        <fullName evidence="2">Dimeric dihydrodiol dehydrogenase</fullName>
    </submittedName>
</protein>
<dbReference type="Proteomes" id="UP000075230">
    <property type="component" value="Unassembled WGS sequence"/>
</dbReference>
<organism evidence="2 3">
    <name type="scientific">Aspergillus kawachii</name>
    <name type="common">White koji mold</name>
    <name type="synonym">Aspergillus awamori var. kawachi</name>
    <dbReference type="NCBI Taxonomy" id="1069201"/>
    <lineage>
        <taxon>Eukaryota</taxon>
        <taxon>Fungi</taxon>
        <taxon>Dikarya</taxon>
        <taxon>Ascomycota</taxon>
        <taxon>Pezizomycotina</taxon>
        <taxon>Eurotiomycetes</taxon>
        <taxon>Eurotiomycetidae</taxon>
        <taxon>Eurotiales</taxon>
        <taxon>Aspergillaceae</taxon>
        <taxon>Aspergillus</taxon>
        <taxon>Aspergillus subgen. Circumdati</taxon>
    </lineage>
</organism>
<sequence length="116" mass="12739">MDVWSGMLIDVGCPDWETGWNRPVDRPWRSRKLGKQGTVGEAERSSSDDAFGPAEPYQHNMGNGVRGQRWDKSGAPLPLTNFSGNSDLAGIGLGDWEIRKAGEKEAIRGRGFSLVH</sequence>
<gene>
    <name evidence="2" type="ORF">RIB2604_01003450</name>
</gene>
<proteinExistence type="predicted"/>
<dbReference type="EMBL" id="BCWF01000010">
    <property type="protein sequence ID" value="GAT21455.1"/>
    <property type="molecule type" value="Genomic_DNA"/>
</dbReference>
<accession>A0A146F5V3</accession>
<reference evidence="2 3" key="1">
    <citation type="journal article" date="2016" name="DNA Res.">
        <title>Genome sequence of Aspergillus luchuensis NBRC 4314.</title>
        <authorList>
            <person name="Yamada O."/>
            <person name="Machida M."/>
            <person name="Hosoyama A."/>
            <person name="Goto M."/>
            <person name="Takahashi T."/>
            <person name="Futagami T."/>
            <person name="Yamagata Y."/>
            <person name="Takeuchi M."/>
            <person name="Kobayashi T."/>
            <person name="Koike H."/>
            <person name="Abe K."/>
            <person name="Asai K."/>
            <person name="Arita M."/>
            <person name="Fujita N."/>
            <person name="Fukuda K."/>
            <person name="Higa K."/>
            <person name="Horikawa H."/>
            <person name="Ishikawa T."/>
            <person name="Jinno K."/>
            <person name="Kato Y."/>
            <person name="Kirimura K."/>
            <person name="Mizutani O."/>
            <person name="Nakasone K."/>
            <person name="Sano M."/>
            <person name="Shiraishi Y."/>
            <person name="Tsukahara M."/>
            <person name="Gomi K."/>
        </authorList>
    </citation>
    <scope>NUCLEOTIDE SEQUENCE [LARGE SCALE GENOMIC DNA]</scope>
    <source>
        <strain evidence="2 3">RIB 2604</strain>
    </source>
</reference>
<evidence type="ECO:0000256" key="1">
    <source>
        <dbReference type="SAM" id="MobiDB-lite"/>
    </source>
</evidence>
<evidence type="ECO:0000313" key="2">
    <source>
        <dbReference type="EMBL" id="GAT21455.1"/>
    </source>
</evidence>
<evidence type="ECO:0000313" key="3">
    <source>
        <dbReference type="Proteomes" id="UP000075230"/>
    </source>
</evidence>
<dbReference type="AlphaFoldDB" id="A0A146F5V3"/>
<name>A0A146F5V3_ASPKA</name>